<proteinExistence type="predicted"/>
<evidence type="ECO:0000313" key="2">
    <source>
        <dbReference type="Proteomes" id="UP001060085"/>
    </source>
</evidence>
<comment type="caution">
    <text evidence="1">The sequence shown here is derived from an EMBL/GenBank/DDBJ whole genome shotgun (WGS) entry which is preliminary data.</text>
</comment>
<accession>A0ACB9ZQ84</accession>
<name>A0ACB9ZQ84_CATRO</name>
<keyword evidence="2" id="KW-1185">Reference proteome</keyword>
<reference evidence="2" key="1">
    <citation type="journal article" date="2023" name="Nat. Plants">
        <title>Single-cell RNA sequencing provides a high-resolution roadmap for understanding the multicellular compartmentation of specialized metabolism.</title>
        <authorList>
            <person name="Sun S."/>
            <person name="Shen X."/>
            <person name="Li Y."/>
            <person name="Li Y."/>
            <person name="Wang S."/>
            <person name="Li R."/>
            <person name="Zhang H."/>
            <person name="Shen G."/>
            <person name="Guo B."/>
            <person name="Wei J."/>
            <person name="Xu J."/>
            <person name="St-Pierre B."/>
            <person name="Chen S."/>
            <person name="Sun C."/>
        </authorList>
    </citation>
    <scope>NUCLEOTIDE SEQUENCE [LARGE SCALE GENOMIC DNA]</scope>
</reference>
<sequence length="147" mass="17156">MEEVPAHTARAQIRFDLEWGSRDVHFSGYKVKKEPLEAWILRAFTGSETDDDLILRVRGFIFLLIGRHILPDFSKNLVHIWTCSRIPALRPQLMTEIQADPLAPLGAIWCTSFDCSQLPLHTLVTYRDQLDFMPSDQVLFFMYLHFY</sequence>
<dbReference type="EMBL" id="CM044708">
    <property type="protein sequence ID" value="KAI5649864.1"/>
    <property type="molecule type" value="Genomic_DNA"/>
</dbReference>
<evidence type="ECO:0000313" key="1">
    <source>
        <dbReference type="EMBL" id="KAI5649864.1"/>
    </source>
</evidence>
<organism evidence="1 2">
    <name type="scientific">Catharanthus roseus</name>
    <name type="common">Madagascar periwinkle</name>
    <name type="synonym">Vinca rosea</name>
    <dbReference type="NCBI Taxonomy" id="4058"/>
    <lineage>
        <taxon>Eukaryota</taxon>
        <taxon>Viridiplantae</taxon>
        <taxon>Streptophyta</taxon>
        <taxon>Embryophyta</taxon>
        <taxon>Tracheophyta</taxon>
        <taxon>Spermatophyta</taxon>
        <taxon>Magnoliopsida</taxon>
        <taxon>eudicotyledons</taxon>
        <taxon>Gunneridae</taxon>
        <taxon>Pentapetalae</taxon>
        <taxon>asterids</taxon>
        <taxon>lamiids</taxon>
        <taxon>Gentianales</taxon>
        <taxon>Apocynaceae</taxon>
        <taxon>Rauvolfioideae</taxon>
        <taxon>Vinceae</taxon>
        <taxon>Catharanthinae</taxon>
        <taxon>Catharanthus</taxon>
    </lineage>
</organism>
<gene>
    <name evidence="1" type="ORF">M9H77_35869</name>
</gene>
<dbReference type="Proteomes" id="UP001060085">
    <property type="component" value="Linkage Group LG08"/>
</dbReference>
<protein>
    <submittedName>
        <fullName evidence="1">Uncharacterized protein</fullName>
    </submittedName>
</protein>